<evidence type="ECO:0000313" key="1">
    <source>
        <dbReference type="EMBL" id="QEL19920.1"/>
    </source>
</evidence>
<evidence type="ECO:0008006" key="3">
    <source>
        <dbReference type="Google" id="ProtNLM"/>
    </source>
</evidence>
<evidence type="ECO:0000313" key="2">
    <source>
        <dbReference type="Proteomes" id="UP000324974"/>
    </source>
</evidence>
<organism evidence="1 2">
    <name type="scientific">Limnoglobus roseus</name>
    <dbReference type="NCBI Taxonomy" id="2598579"/>
    <lineage>
        <taxon>Bacteria</taxon>
        <taxon>Pseudomonadati</taxon>
        <taxon>Planctomycetota</taxon>
        <taxon>Planctomycetia</taxon>
        <taxon>Gemmatales</taxon>
        <taxon>Gemmataceae</taxon>
        <taxon>Limnoglobus</taxon>
    </lineage>
</organism>
<sequence length="77" mass="8365">MRLPWGGGSLWAEHRVDRIGSVLSDQKRSWTRAARGTAILEEVGTAEAVKALERIADGHPDAFPTKAAKASLARLKK</sequence>
<reference evidence="2" key="1">
    <citation type="submission" date="2019-08" db="EMBL/GenBank/DDBJ databases">
        <title>Limnoglobus roseus gen. nov., sp. nov., a novel freshwater planctomycete with a giant genome from the family Gemmataceae.</title>
        <authorList>
            <person name="Kulichevskaya I.S."/>
            <person name="Naumoff D.G."/>
            <person name="Miroshnikov K."/>
            <person name="Ivanova A."/>
            <person name="Philippov D.A."/>
            <person name="Hakobyan A."/>
            <person name="Rijpstra I.C."/>
            <person name="Sinninghe Damste J.S."/>
            <person name="Liesack W."/>
            <person name="Dedysh S.N."/>
        </authorList>
    </citation>
    <scope>NUCLEOTIDE SEQUENCE [LARGE SCALE GENOMIC DNA]</scope>
    <source>
        <strain evidence="2">PX52</strain>
    </source>
</reference>
<dbReference type="AlphaFoldDB" id="A0A5C1ALT1"/>
<accession>A0A5C1ALT1</accession>
<dbReference type="RefSeq" id="WP_149114261.1">
    <property type="nucleotide sequence ID" value="NZ_CP042425.1"/>
</dbReference>
<dbReference type="Proteomes" id="UP000324974">
    <property type="component" value="Chromosome"/>
</dbReference>
<name>A0A5C1ALT1_9BACT</name>
<dbReference type="KEGG" id="lrs:PX52LOC_07002"/>
<protein>
    <recommendedName>
        <fullName evidence="3">HEAT repeat domain-containing protein</fullName>
    </recommendedName>
</protein>
<proteinExistence type="predicted"/>
<gene>
    <name evidence="1" type="ORF">PX52LOC_07002</name>
</gene>
<dbReference type="EMBL" id="CP042425">
    <property type="protein sequence ID" value="QEL19920.1"/>
    <property type="molecule type" value="Genomic_DNA"/>
</dbReference>
<keyword evidence="2" id="KW-1185">Reference proteome</keyword>